<feature type="transmembrane region" description="Helical" evidence="1">
    <location>
        <begin position="5"/>
        <end position="27"/>
    </location>
</feature>
<dbReference type="EMBL" id="JAESWC010000001">
    <property type="protein sequence ID" value="MBL4934278.1"/>
    <property type="molecule type" value="Genomic_DNA"/>
</dbReference>
<keyword evidence="3" id="KW-1185">Reference proteome</keyword>
<sequence length="136" mass="15902">MLKKIFYWISIILQVLFVIAAYVIQYFSMKRMGMMRYVVFKNHEWEAQYPITALKYAAIIFLIILCVAAILYVKTKKGNYIKDKKALPMLLAGIVLTLIFVLFTLIFSTGNYRSYYFTSLILAIITLIQHIKILLI</sequence>
<evidence type="ECO:0000256" key="1">
    <source>
        <dbReference type="SAM" id="Phobius"/>
    </source>
</evidence>
<organism evidence="2 3">
    <name type="scientific">Clostridium rhizosphaerae</name>
    <dbReference type="NCBI Taxonomy" id="2803861"/>
    <lineage>
        <taxon>Bacteria</taxon>
        <taxon>Bacillati</taxon>
        <taxon>Bacillota</taxon>
        <taxon>Clostridia</taxon>
        <taxon>Eubacteriales</taxon>
        <taxon>Clostridiaceae</taxon>
        <taxon>Clostridium</taxon>
    </lineage>
</organism>
<accession>A0ABS1T4M6</accession>
<keyword evidence="1" id="KW-0472">Membrane</keyword>
<feature type="transmembrane region" description="Helical" evidence="1">
    <location>
        <begin position="86"/>
        <end position="108"/>
    </location>
</feature>
<keyword evidence="1" id="KW-1133">Transmembrane helix</keyword>
<proteinExistence type="predicted"/>
<reference evidence="2 3" key="1">
    <citation type="submission" date="2021-01" db="EMBL/GenBank/DDBJ databases">
        <title>Genome public.</title>
        <authorList>
            <person name="Liu C."/>
            <person name="Sun Q."/>
        </authorList>
    </citation>
    <scope>NUCLEOTIDE SEQUENCE [LARGE SCALE GENOMIC DNA]</scope>
    <source>
        <strain evidence="2 3">YIM B02515</strain>
    </source>
</reference>
<evidence type="ECO:0000313" key="2">
    <source>
        <dbReference type="EMBL" id="MBL4934278.1"/>
    </source>
</evidence>
<feature type="transmembrane region" description="Helical" evidence="1">
    <location>
        <begin position="114"/>
        <end position="135"/>
    </location>
</feature>
<evidence type="ECO:0000313" key="3">
    <source>
        <dbReference type="Proteomes" id="UP000632377"/>
    </source>
</evidence>
<comment type="caution">
    <text evidence="2">The sequence shown here is derived from an EMBL/GenBank/DDBJ whole genome shotgun (WGS) entry which is preliminary data.</text>
</comment>
<dbReference type="RefSeq" id="WP_202746924.1">
    <property type="nucleotide sequence ID" value="NZ_JAESWC010000001.1"/>
</dbReference>
<protein>
    <submittedName>
        <fullName evidence="2">Uncharacterized protein</fullName>
    </submittedName>
</protein>
<dbReference type="Proteomes" id="UP000632377">
    <property type="component" value="Unassembled WGS sequence"/>
</dbReference>
<keyword evidence="1" id="KW-0812">Transmembrane</keyword>
<gene>
    <name evidence="2" type="ORF">JK636_00745</name>
</gene>
<feature type="transmembrane region" description="Helical" evidence="1">
    <location>
        <begin position="47"/>
        <end position="74"/>
    </location>
</feature>
<name>A0ABS1T4M6_9CLOT</name>